<keyword evidence="5 11" id="KW-0732">Signal</keyword>
<name>A0A1G4MEN3_LACFM</name>
<dbReference type="GO" id="GO:0071555">
    <property type="term" value="P:cell wall organization"/>
    <property type="evidence" value="ECO:0007669"/>
    <property type="project" value="UniProtKB-KW"/>
</dbReference>
<dbReference type="STRING" id="4955.A0A1G4MEN3"/>
<feature type="signal peptide" evidence="11">
    <location>
        <begin position="1"/>
        <end position="16"/>
    </location>
</feature>
<organism evidence="12 13">
    <name type="scientific">Lachancea fermentati</name>
    <name type="common">Zygosaccharomyces fermentati</name>
    <dbReference type="NCBI Taxonomy" id="4955"/>
    <lineage>
        <taxon>Eukaryota</taxon>
        <taxon>Fungi</taxon>
        <taxon>Dikarya</taxon>
        <taxon>Ascomycota</taxon>
        <taxon>Saccharomycotina</taxon>
        <taxon>Saccharomycetes</taxon>
        <taxon>Saccharomycetales</taxon>
        <taxon>Saccharomycetaceae</taxon>
        <taxon>Lachancea</taxon>
    </lineage>
</organism>
<dbReference type="PANTHER" id="PTHR28285">
    <property type="entry name" value="PROTEIN BIG1"/>
    <property type="match status" value="1"/>
</dbReference>
<evidence type="ECO:0000256" key="4">
    <source>
        <dbReference type="ARBA" id="ARBA00022692"/>
    </source>
</evidence>
<comment type="subcellular location">
    <subcellularLocation>
        <location evidence="1">Endoplasmic reticulum membrane</location>
        <topology evidence="1">Single-pass type I membrane protein</topology>
    </subcellularLocation>
</comment>
<dbReference type="PANTHER" id="PTHR28285:SF1">
    <property type="entry name" value="PROTEIN BIG1"/>
    <property type="match status" value="1"/>
</dbReference>
<keyword evidence="8 10" id="KW-0472">Membrane</keyword>
<protein>
    <recommendedName>
        <fullName evidence="3">Protein BIG1</fullName>
    </recommendedName>
</protein>
<accession>A0A1G4MEN3</accession>
<evidence type="ECO:0000313" key="13">
    <source>
        <dbReference type="Proteomes" id="UP000190831"/>
    </source>
</evidence>
<evidence type="ECO:0000256" key="6">
    <source>
        <dbReference type="ARBA" id="ARBA00022824"/>
    </source>
</evidence>
<proteinExistence type="inferred from homology"/>
<evidence type="ECO:0000256" key="1">
    <source>
        <dbReference type="ARBA" id="ARBA00004115"/>
    </source>
</evidence>
<keyword evidence="9" id="KW-0961">Cell wall biogenesis/degradation</keyword>
<dbReference type="GO" id="GO:0005789">
    <property type="term" value="C:endoplasmic reticulum membrane"/>
    <property type="evidence" value="ECO:0007669"/>
    <property type="project" value="UniProtKB-SubCell"/>
</dbReference>
<evidence type="ECO:0000256" key="2">
    <source>
        <dbReference type="ARBA" id="ARBA00008203"/>
    </source>
</evidence>
<dbReference type="InterPro" id="IPR037654">
    <property type="entry name" value="Big1"/>
</dbReference>
<reference evidence="13" key="1">
    <citation type="submission" date="2016-03" db="EMBL/GenBank/DDBJ databases">
        <authorList>
            <person name="Devillers H."/>
        </authorList>
    </citation>
    <scope>NUCLEOTIDE SEQUENCE [LARGE SCALE GENOMIC DNA]</scope>
</reference>
<keyword evidence="4 10" id="KW-0812">Transmembrane</keyword>
<evidence type="ECO:0000256" key="10">
    <source>
        <dbReference type="SAM" id="Phobius"/>
    </source>
</evidence>
<dbReference type="GO" id="GO:0009272">
    <property type="term" value="P:fungal-type cell wall biogenesis"/>
    <property type="evidence" value="ECO:0007669"/>
    <property type="project" value="TreeGrafter"/>
</dbReference>
<evidence type="ECO:0000256" key="3">
    <source>
        <dbReference type="ARBA" id="ARBA00022089"/>
    </source>
</evidence>
<evidence type="ECO:0000256" key="5">
    <source>
        <dbReference type="ARBA" id="ARBA00022729"/>
    </source>
</evidence>
<gene>
    <name evidence="12" type="ORF">LAFE_0F02630G</name>
</gene>
<dbReference type="EMBL" id="LT598490">
    <property type="protein sequence ID" value="SCW02265.1"/>
    <property type="molecule type" value="Genomic_DNA"/>
</dbReference>
<comment type="similarity">
    <text evidence="2">Belongs to the BIG1 family.</text>
</comment>
<sequence>MLRYWLYLLFFALGKANVAVQSNVPAILFSYSLRSPGLLHFMTDYNTLSELPKQQFSHVAKQMLAKCNSDAFVFVNMPGISKLDLSMWSTDQWTSLVRYIEGSSTALKFEKVEVNEEEPDLFTELIDFTALRCHLQDIITIRGNKTEDFEPYIDSRGRIIRIDYPPLPVTYSIDGKSRDEVIKDYDKFLRYVLAQLPSPHHTVIFTSLEAQPIPRDDNWIALDIFPQIFDDASRNQDIERNNKILDVRPPFNTHRPKFTEPSSNYMTIFDEDFLKENSKLLRWILLVTVGYVTVHIILYLQKQRFNDNDKKSD</sequence>
<feature type="transmembrane region" description="Helical" evidence="10">
    <location>
        <begin position="280"/>
        <end position="300"/>
    </location>
</feature>
<dbReference type="GO" id="GO:0006078">
    <property type="term" value="P:(1-&gt;6)-beta-D-glucan biosynthetic process"/>
    <property type="evidence" value="ECO:0007669"/>
    <property type="project" value="TreeGrafter"/>
</dbReference>
<keyword evidence="7 10" id="KW-1133">Transmembrane helix</keyword>
<dbReference type="Proteomes" id="UP000190831">
    <property type="component" value="Chromosome F"/>
</dbReference>
<keyword evidence="13" id="KW-1185">Reference proteome</keyword>
<dbReference type="AlphaFoldDB" id="A0A1G4MEN3"/>
<evidence type="ECO:0000256" key="8">
    <source>
        <dbReference type="ARBA" id="ARBA00023136"/>
    </source>
</evidence>
<evidence type="ECO:0000256" key="9">
    <source>
        <dbReference type="ARBA" id="ARBA00023316"/>
    </source>
</evidence>
<evidence type="ECO:0000256" key="7">
    <source>
        <dbReference type="ARBA" id="ARBA00022989"/>
    </source>
</evidence>
<feature type="chain" id="PRO_5009237355" description="Protein BIG1" evidence="11">
    <location>
        <begin position="17"/>
        <end position="313"/>
    </location>
</feature>
<dbReference type="OMA" id="PNWNPIR"/>
<dbReference type="OrthoDB" id="9985059at2759"/>
<evidence type="ECO:0000313" key="12">
    <source>
        <dbReference type="EMBL" id="SCW02265.1"/>
    </source>
</evidence>
<evidence type="ECO:0000256" key="11">
    <source>
        <dbReference type="SAM" id="SignalP"/>
    </source>
</evidence>
<keyword evidence="6" id="KW-0256">Endoplasmic reticulum</keyword>